<feature type="compositionally biased region" description="Polar residues" evidence="7">
    <location>
        <begin position="215"/>
        <end position="230"/>
    </location>
</feature>
<dbReference type="Proteomes" id="UP000682877">
    <property type="component" value="Chromosome 8"/>
</dbReference>
<sequence length="484" mass="53808">MVGLTPAEDRSKIAFFDVETTIPFRVGQGYAILEFGSILVCPKKLVELRNYSVLVRPANLKLITPRSVKCNGIKREDVESAPTFADIADTVYDILHGRIWAGHNILKFDCPRIREAFAEIGRDPPEPKGTIDSLALLTQRFGRRAGDMKMATLAAYFGLGNQTHRSLDDVRMNLEVLKYCATVLFLESSLPDELIENSVTTTTPETSSRRRRNIKTSPLQSPADHQTGENSTTIPILSFVSSAEAQTDPFDMSTLRNEIAPEVLQSDVPMEEEQNQQSETVTSEGTCDQERFLELDKMSISSIRATHVPLYDGSQTMKVQLCLGDRPLQLHCPHLKVRFGINGKFMDKAGRRRLNFVVDLYPSLSNVLQECDNAAQTISVDSGSDSDWNPAVIPMKGFLNCPTARIHIPTELNGDVDRYAAEIHQKEFSGAIATQKLISSNPKAGEIESLLNPGTVLDAFLSLEPYDYQQRAGIRLVARKLVIH</sequence>
<dbReference type="SMART" id="SM00479">
    <property type="entry name" value="EXOIII"/>
    <property type="match status" value="1"/>
</dbReference>
<accession>A0A8S2BAQ3</accession>
<dbReference type="InterPro" id="IPR036397">
    <property type="entry name" value="RNaseH_sf"/>
</dbReference>
<protein>
    <recommendedName>
        <fullName evidence="8">Exonuclease domain-containing protein</fullName>
    </recommendedName>
</protein>
<dbReference type="Pfam" id="PF00929">
    <property type="entry name" value="RNase_T"/>
    <property type="match status" value="1"/>
</dbReference>
<keyword evidence="5" id="KW-0269">Exonuclease</keyword>
<feature type="region of interest" description="Disordered" evidence="7">
    <location>
        <begin position="263"/>
        <end position="286"/>
    </location>
</feature>
<evidence type="ECO:0000313" key="9">
    <source>
        <dbReference type="EMBL" id="CAE6252939.1"/>
    </source>
</evidence>
<keyword evidence="6" id="KW-0460">Magnesium</keyword>
<evidence type="ECO:0000256" key="1">
    <source>
        <dbReference type="ARBA" id="ARBA00001946"/>
    </source>
</evidence>
<dbReference type="PANTHER" id="PTHR30231">
    <property type="entry name" value="DNA POLYMERASE III SUBUNIT EPSILON"/>
    <property type="match status" value="1"/>
</dbReference>
<dbReference type="GO" id="GO:0046872">
    <property type="term" value="F:metal ion binding"/>
    <property type="evidence" value="ECO:0007669"/>
    <property type="project" value="UniProtKB-KW"/>
</dbReference>
<dbReference type="GO" id="GO:0003676">
    <property type="term" value="F:nucleic acid binding"/>
    <property type="evidence" value="ECO:0007669"/>
    <property type="project" value="InterPro"/>
</dbReference>
<dbReference type="SUPFAM" id="SSF53098">
    <property type="entry name" value="Ribonuclease H-like"/>
    <property type="match status" value="1"/>
</dbReference>
<evidence type="ECO:0000313" key="10">
    <source>
        <dbReference type="Proteomes" id="UP000682877"/>
    </source>
</evidence>
<evidence type="ECO:0000259" key="8">
    <source>
        <dbReference type="SMART" id="SM00479"/>
    </source>
</evidence>
<name>A0A8S2BAQ3_ARAAE</name>
<keyword evidence="2" id="KW-0540">Nuclease</keyword>
<dbReference type="CDD" id="cd06127">
    <property type="entry name" value="DEDDh"/>
    <property type="match status" value="1"/>
</dbReference>
<dbReference type="Gene3D" id="3.30.420.10">
    <property type="entry name" value="Ribonuclease H-like superfamily/Ribonuclease H"/>
    <property type="match status" value="1"/>
</dbReference>
<dbReference type="FunFam" id="3.30.420.10:FF:000040">
    <property type="entry name" value="Exonuclease family protein"/>
    <property type="match status" value="1"/>
</dbReference>
<dbReference type="PANTHER" id="PTHR30231:SF4">
    <property type="entry name" value="PROTEIN NEN2"/>
    <property type="match status" value="1"/>
</dbReference>
<comment type="cofactor">
    <cofactor evidence="1">
        <name>Mg(2+)</name>
        <dbReference type="ChEBI" id="CHEBI:18420"/>
    </cofactor>
</comment>
<organism evidence="9 10">
    <name type="scientific">Arabidopsis arenosa</name>
    <name type="common">Sand rock-cress</name>
    <name type="synonym">Cardaminopsis arenosa</name>
    <dbReference type="NCBI Taxonomy" id="38785"/>
    <lineage>
        <taxon>Eukaryota</taxon>
        <taxon>Viridiplantae</taxon>
        <taxon>Streptophyta</taxon>
        <taxon>Embryophyta</taxon>
        <taxon>Tracheophyta</taxon>
        <taxon>Spermatophyta</taxon>
        <taxon>Magnoliopsida</taxon>
        <taxon>eudicotyledons</taxon>
        <taxon>Gunneridae</taxon>
        <taxon>Pentapetalae</taxon>
        <taxon>rosids</taxon>
        <taxon>malvids</taxon>
        <taxon>Brassicales</taxon>
        <taxon>Brassicaceae</taxon>
        <taxon>Camelineae</taxon>
        <taxon>Arabidopsis</taxon>
    </lineage>
</organism>
<feature type="compositionally biased region" description="Polar residues" evidence="7">
    <location>
        <begin position="275"/>
        <end position="286"/>
    </location>
</feature>
<dbReference type="EMBL" id="LR999458">
    <property type="protein sequence ID" value="CAE6252939.1"/>
    <property type="molecule type" value="Genomic_DNA"/>
</dbReference>
<evidence type="ECO:0000256" key="2">
    <source>
        <dbReference type="ARBA" id="ARBA00022722"/>
    </source>
</evidence>
<evidence type="ECO:0000256" key="4">
    <source>
        <dbReference type="ARBA" id="ARBA00022801"/>
    </source>
</evidence>
<keyword evidence="10" id="KW-1185">Reference proteome</keyword>
<evidence type="ECO:0000256" key="7">
    <source>
        <dbReference type="SAM" id="MobiDB-lite"/>
    </source>
</evidence>
<gene>
    <name evidence="9" type="ORF">AARE701A_LOCUS22082</name>
</gene>
<proteinExistence type="predicted"/>
<dbReference type="InterPro" id="IPR013520">
    <property type="entry name" value="Ribonucl_H"/>
</dbReference>
<dbReference type="InterPro" id="IPR012337">
    <property type="entry name" value="RNaseH-like_sf"/>
</dbReference>
<feature type="domain" description="Exonuclease" evidence="8">
    <location>
        <begin position="12"/>
        <end position="186"/>
    </location>
</feature>
<keyword evidence="4" id="KW-0378">Hydrolase</keyword>
<evidence type="ECO:0000256" key="3">
    <source>
        <dbReference type="ARBA" id="ARBA00022723"/>
    </source>
</evidence>
<reference evidence="9" key="1">
    <citation type="submission" date="2021-01" db="EMBL/GenBank/DDBJ databases">
        <authorList>
            <person name="Bezrukov I."/>
        </authorList>
    </citation>
    <scope>NUCLEOTIDE SEQUENCE</scope>
</reference>
<evidence type="ECO:0000256" key="6">
    <source>
        <dbReference type="ARBA" id="ARBA00022842"/>
    </source>
</evidence>
<dbReference type="AlphaFoldDB" id="A0A8S2BAQ3"/>
<feature type="region of interest" description="Disordered" evidence="7">
    <location>
        <begin position="197"/>
        <end position="230"/>
    </location>
</feature>
<keyword evidence="3" id="KW-0479">Metal-binding</keyword>
<evidence type="ECO:0000256" key="5">
    <source>
        <dbReference type="ARBA" id="ARBA00022839"/>
    </source>
</evidence>
<dbReference type="GO" id="GO:0008408">
    <property type="term" value="F:3'-5' exonuclease activity"/>
    <property type="evidence" value="ECO:0007669"/>
    <property type="project" value="TreeGrafter"/>
</dbReference>